<dbReference type="Proteomes" id="UP000295023">
    <property type="component" value="Unassembled WGS sequence"/>
</dbReference>
<dbReference type="InterPro" id="IPR014776">
    <property type="entry name" value="4pyrrole_Mease_sub2"/>
</dbReference>
<dbReference type="NCBIfam" id="TIGR01469">
    <property type="entry name" value="cobA_cysG_Cterm"/>
    <property type="match status" value="1"/>
</dbReference>
<dbReference type="Pfam" id="PF00590">
    <property type="entry name" value="TP_methylase"/>
    <property type="match status" value="1"/>
</dbReference>
<dbReference type="InterPro" id="IPR035996">
    <property type="entry name" value="4pyrrol_Methylase_sf"/>
</dbReference>
<evidence type="ECO:0000256" key="9">
    <source>
        <dbReference type="ARBA" id="ARBA00060548"/>
    </source>
</evidence>
<dbReference type="InterPro" id="IPR003043">
    <property type="entry name" value="Uropor_MeTrfase_CS"/>
</dbReference>
<dbReference type="InterPro" id="IPR014777">
    <property type="entry name" value="4pyrrole_Mease_sub1"/>
</dbReference>
<dbReference type="InterPro" id="IPR000878">
    <property type="entry name" value="4pyrrol_Mease"/>
</dbReference>
<comment type="pathway">
    <text evidence="8">Porphyrin-containing compound metabolism; siroheme biosynthesis; precorrin-2 from uroporphyrinogen III: step 1/1.</text>
</comment>
<evidence type="ECO:0000256" key="1">
    <source>
        <dbReference type="ARBA" id="ARBA00005879"/>
    </source>
</evidence>
<keyword evidence="3" id="KW-0169">Cobalamin biosynthesis</keyword>
<dbReference type="PROSITE" id="PS00839">
    <property type="entry name" value="SUMT_1"/>
    <property type="match status" value="1"/>
</dbReference>
<dbReference type="FunFam" id="3.40.1010.10:FF:000001">
    <property type="entry name" value="Siroheme synthase"/>
    <property type="match status" value="1"/>
</dbReference>
<dbReference type="GO" id="GO:0004851">
    <property type="term" value="F:uroporphyrin-III C-methyltransferase activity"/>
    <property type="evidence" value="ECO:0007669"/>
    <property type="project" value="UniProtKB-EC"/>
</dbReference>
<organism evidence="12 13">
    <name type="scientific">Roseicella aquatilis</name>
    <dbReference type="NCBI Taxonomy" id="2527868"/>
    <lineage>
        <taxon>Bacteria</taxon>
        <taxon>Pseudomonadati</taxon>
        <taxon>Pseudomonadota</taxon>
        <taxon>Alphaproteobacteria</taxon>
        <taxon>Acetobacterales</taxon>
        <taxon>Roseomonadaceae</taxon>
        <taxon>Roseicella</taxon>
    </lineage>
</organism>
<dbReference type="AlphaFoldDB" id="A0A4R4DA13"/>
<dbReference type="RefSeq" id="WP_132294024.1">
    <property type="nucleotide sequence ID" value="NZ_SKBM01000024.1"/>
</dbReference>
<dbReference type="NCBIfam" id="NF004790">
    <property type="entry name" value="PRK06136.1"/>
    <property type="match status" value="1"/>
</dbReference>
<comment type="pathway">
    <text evidence="9">Cofactor biosynthesis; adenosylcobalamin biosynthesis; precorrin-2 from uroporphyrinogen III: step 1/1.</text>
</comment>
<proteinExistence type="inferred from homology"/>
<feature type="domain" description="Tetrapyrrole methylase" evidence="11">
    <location>
        <begin position="13"/>
        <end position="224"/>
    </location>
</feature>
<dbReference type="EC" id="2.1.1.107" evidence="2"/>
<accession>A0A4R4DA13</accession>
<reference evidence="12 13" key="1">
    <citation type="submission" date="2019-03" db="EMBL/GenBank/DDBJ databases">
        <title>Paracraurococcus aquatilis NE82 genome sequence.</title>
        <authorList>
            <person name="Zhao Y."/>
            <person name="Du Z."/>
        </authorList>
    </citation>
    <scope>NUCLEOTIDE SEQUENCE [LARGE SCALE GENOMIC DNA]</scope>
    <source>
        <strain evidence="12 13">NE82</strain>
    </source>
</reference>
<dbReference type="CDD" id="cd11642">
    <property type="entry name" value="SUMT"/>
    <property type="match status" value="1"/>
</dbReference>
<dbReference type="UniPathway" id="UPA00262">
    <property type="reaction ID" value="UER00211"/>
</dbReference>
<evidence type="ECO:0000256" key="6">
    <source>
        <dbReference type="ARBA" id="ARBA00022691"/>
    </source>
</evidence>
<evidence type="ECO:0000256" key="4">
    <source>
        <dbReference type="ARBA" id="ARBA00022603"/>
    </source>
</evidence>
<dbReference type="GO" id="GO:0032259">
    <property type="term" value="P:methylation"/>
    <property type="evidence" value="ECO:0007669"/>
    <property type="project" value="UniProtKB-KW"/>
</dbReference>
<sequence length="260" mass="26691">MPEGGVRLDGAGRVHLVGAGPGDPELMTVRARLLVETAEAVVFDRLVSREIMALVPDGALRLDVGKAPGRHRLSQVEINALLVELARGGLPVVRLKGGDPFTFGRGGEEAAHLRRHGIAVEVVPGVTAASGCAATLGLPLTQRGLAQGLRYLTGHAQEGAALEPDWAGLADPETTLVVYMGLGQIGRIAERLVAAGLPAATPAVAVQSGTTPRQRHRLATLGTLVEVAAGFGGDGPVLFIIGRVVALAPAWTGCHALAPA</sequence>
<dbReference type="Gene3D" id="3.40.1010.10">
    <property type="entry name" value="Cobalt-precorrin-4 Transmethylase, Domain 1"/>
    <property type="match status" value="1"/>
</dbReference>
<evidence type="ECO:0000256" key="2">
    <source>
        <dbReference type="ARBA" id="ARBA00012162"/>
    </source>
</evidence>
<dbReference type="SUPFAM" id="SSF53790">
    <property type="entry name" value="Tetrapyrrole methylase"/>
    <property type="match status" value="1"/>
</dbReference>
<dbReference type="FunFam" id="3.30.950.10:FF:000001">
    <property type="entry name" value="Siroheme synthase"/>
    <property type="match status" value="1"/>
</dbReference>
<name>A0A4R4DA13_9PROT</name>
<evidence type="ECO:0000256" key="5">
    <source>
        <dbReference type="ARBA" id="ARBA00022679"/>
    </source>
</evidence>
<keyword evidence="13" id="KW-1185">Reference proteome</keyword>
<dbReference type="PANTHER" id="PTHR45790:SF3">
    <property type="entry name" value="S-ADENOSYL-L-METHIONINE-DEPENDENT UROPORPHYRINOGEN III METHYLTRANSFERASE, CHLOROPLASTIC"/>
    <property type="match status" value="1"/>
</dbReference>
<keyword evidence="4 10" id="KW-0489">Methyltransferase</keyword>
<evidence type="ECO:0000256" key="3">
    <source>
        <dbReference type="ARBA" id="ARBA00022573"/>
    </source>
</evidence>
<keyword evidence="6" id="KW-0949">S-adenosyl-L-methionine</keyword>
<dbReference type="OrthoDB" id="9815856at2"/>
<evidence type="ECO:0000256" key="8">
    <source>
        <dbReference type="ARBA" id="ARBA00025705"/>
    </source>
</evidence>
<dbReference type="InterPro" id="IPR006366">
    <property type="entry name" value="CobA/CysG_C"/>
</dbReference>
<evidence type="ECO:0000259" key="11">
    <source>
        <dbReference type="Pfam" id="PF00590"/>
    </source>
</evidence>
<evidence type="ECO:0000313" key="13">
    <source>
        <dbReference type="Proteomes" id="UP000295023"/>
    </source>
</evidence>
<keyword evidence="7" id="KW-0627">Porphyrin biosynthesis</keyword>
<protein>
    <recommendedName>
        <fullName evidence="2">uroporphyrinogen-III C-methyltransferase</fullName>
        <ecNumber evidence="2">2.1.1.107</ecNumber>
    </recommendedName>
</protein>
<comment type="caution">
    <text evidence="12">The sequence shown here is derived from an EMBL/GenBank/DDBJ whole genome shotgun (WGS) entry which is preliminary data.</text>
</comment>
<comment type="similarity">
    <text evidence="1 10">Belongs to the precorrin methyltransferase family.</text>
</comment>
<dbReference type="Gene3D" id="3.30.950.10">
    <property type="entry name" value="Methyltransferase, Cobalt-precorrin-4 Transmethylase, Domain 2"/>
    <property type="match status" value="1"/>
</dbReference>
<dbReference type="EMBL" id="SKBM01000024">
    <property type="protein sequence ID" value="TCZ56006.1"/>
    <property type="molecule type" value="Genomic_DNA"/>
</dbReference>
<dbReference type="InterPro" id="IPR050161">
    <property type="entry name" value="Siro_Cobalamin_biosynth"/>
</dbReference>
<keyword evidence="5 10" id="KW-0808">Transferase</keyword>
<dbReference type="PROSITE" id="PS00840">
    <property type="entry name" value="SUMT_2"/>
    <property type="match status" value="1"/>
</dbReference>
<dbReference type="GO" id="GO:0019354">
    <property type="term" value="P:siroheme biosynthetic process"/>
    <property type="evidence" value="ECO:0007669"/>
    <property type="project" value="UniProtKB-UniPathway"/>
</dbReference>
<dbReference type="GO" id="GO:0009236">
    <property type="term" value="P:cobalamin biosynthetic process"/>
    <property type="evidence" value="ECO:0007669"/>
    <property type="project" value="UniProtKB-KW"/>
</dbReference>
<evidence type="ECO:0000313" key="12">
    <source>
        <dbReference type="EMBL" id="TCZ56006.1"/>
    </source>
</evidence>
<dbReference type="PANTHER" id="PTHR45790">
    <property type="entry name" value="SIROHEME SYNTHASE-RELATED"/>
    <property type="match status" value="1"/>
</dbReference>
<gene>
    <name evidence="12" type="primary">cobA</name>
    <name evidence="12" type="ORF">EXY23_20655</name>
</gene>
<evidence type="ECO:0000256" key="7">
    <source>
        <dbReference type="ARBA" id="ARBA00023244"/>
    </source>
</evidence>
<evidence type="ECO:0000256" key="10">
    <source>
        <dbReference type="RuleBase" id="RU003960"/>
    </source>
</evidence>